<dbReference type="Proteomes" id="UP000036122">
    <property type="component" value="Unassembled WGS sequence"/>
</dbReference>
<evidence type="ECO:0000313" key="1">
    <source>
        <dbReference type="EMBL" id="KLT84366.1"/>
    </source>
</evidence>
<gene>
    <name evidence="1" type="ORF">T630_2889</name>
</gene>
<organism evidence="1 2">
    <name type="scientific">Acinetobacter baumannii MRSN 3527</name>
    <dbReference type="NCBI Taxonomy" id="1409923"/>
    <lineage>
        <taxon>Bacteria</taxon>
        <taxon>Pseudomonadati</taxon>
        <taxon>Pseudomonadota</taxon>
        <taxon>Gammaproteobacteria</taxon>
        <taxon>Moraxellales</taxon>
        <taxon>Moraxellaceae</taxon>
        <taxon>Acinetobacter</taxon>
        <taxon>Acinetobacter calcoaceticus/baumannii complex</taxon>
    </lineage>
</organism>
<proteinExistence type="predicted"/>
<comment type="caution">
    <text evidence="1">The sequence shown here is derived from an EMBL/GenBank/DDBJ whole genome shotgun (WGS) entry which is preliminary data.</text>
</comment>
<dbReference type="EMBL" id="JPHZ01000035">
    <property type="protein sequence ID" value="KLT84366.1"/>
    <property type="molecule type" value="Genomic_DNA"/>
</dbReference>
<dbReference type="RefSeq" id="WP_000949577.1">
    <property type="nucleotide sequence ID" value="NZ_JPHZ01000035.1"/>
</dbReference>
<name>A0A0J0ZQ11_ACIBA</name>
<dbReference type="PATRIC" id="fig|1409923.3.peg.3946"/>
<protein>
    <submittedName>
        <fullName evidence="1">Uncharacterized protein</fullName>
    </submittedName>
</protein>
<dbReference type="AlphaFoldDB" id="A0A0J0ZQ11"/>
<accession>A0A0J0ZQ11</accession>
<reference evidence="1 2" key="1">
    <citation type="submission" date="2014-07" db="EMBL/GenBank/DDBJ databases">
        <authorList>
            <person name="Harkins D.M."/>
            <person name="Lesho E."/>
            <person name="Waterman P.E."/>
            <person name="Chan A."/>
            <person name="Fouts D.E."/>
        </authorList>
    </citation>
    <scope>NUCLEOTIDE SEQUENCE [LARGE SCALE GENOMIC DNA]</scope>
    <source>
        <strain evidence="1 2">MRSN 3527</strain>
    </source>
</reference>
<evidence type="ECO:0000313" key="2">
    <source>
        <dbReference type="Proteomes" id="UP000036122"/>
    </source>
</evidence>
<sequence length="121" mass="13786">MLSKSKIVIDCIGQESLYVLEKSGSAIYKTPGFDTNFAKDLLKSYKEGLQKLKTIIDSSPSYDNSYYDFEFKTMIYAIDKLLLAIGNIKSEDDEIEAAIFQSYLRKQDESIRKTIEEEEAG</sequence>